<organism evidence="1 2">
    <name type="scientific">Kalanchoe fedtschenkoi</name>
    <name type="common">Lavender scallops</name>
    <name type="synonym">South American air plant</name>
    <dbReference type="NCBI Taxonomy" id="63787"/>
    <lineage>
        <taxon>Eukaryota</taxon>
        <taxon>Viridiplantae</taxon>
        <taxon>Streptophyta</taxon>
        <taxon>Embryophyta</taxon>
        <taxon>Tracheophyta</taxon>
        <taxon>Spermatophyta</taxon>
        <taxon>Magnoliopsida</taxon>
        <taxon>eudicotyledons</taxon>
        <taxon>Gunneridae</taxon>
        <taxon>Pentapetalae</taxon>
        <taxon>Saxifragales</taxon>
        <taxon>Crassulaceae</taxon>
        <taxon>Kalanchoe</taxon>
    </lineage>
</organism>
<accession>A0A7N0VMG5</accession>
<evidence type="ECO:0000313" key="1">
    <source>
        <dbReference type="EnsemblPlants" id="Kaladp1218s0006.1.v1.1.CDS.1"/>
    </source>
</evidence>
<name>A0A7N0VMG5_KALFE</name>
<dbReference type="EnsemblPlants" id="Kaladp1218s0006.1.v1.1">
    <property type="protein sequence ID" value="Kaladp1218s0006.1.v1.1.CDS.1"/>
    <property type="gene ID" value="Kaladp1218s0006.v1.1"/>
</dbReference>
<reference evidence="1" key="1">
    <citation type="submission" date="2021-01" db="UniProtKB">
        <authorList>
            <consortium name="EnsemblPlants"/>
        </authorList>
    </citation>
    <scope>IDENTIFICATION</scope>
</reference>
<keyword evidence="2" id="KW-1185">Reference proteome</keyword>
<dbReference type="Proteomes" id="UP000594263">
    <property type="component" value="Unplaced"/>
</dbReference>
<evidence type="ECO:0000313" key="2">
    <source>
        <dbReference type="Proteomes" id="UP000594263"/>
    </source>
</evidence>
<proteinExistence type="predicted"/>
<dbReference type="AlphaFoldDB" id="A0A7N0VMG5"/>
<dbReference type="Gramene" id="Kaladp1218s0006.1.v1.1">
    <property type="protein sequence ID" value="Kaladp1218s0006.1.v1.1.CDS.1"/>
    <property type="gene ID" value="Kaladp1218s0006.v1.1"/>
</dbReference>
<protein>
    <submittedName>
        <fullName evidence="1">Uncharacterized protein</fullName>
    </submittedName>
</protein>
<sequence>MFSFNFQHPECSIEAEVRNTAKKKKSFESHEVQIRAITFSSEAFNCHFGGARTVLATLCTVGFNMMSLPSMQ</sequence>